<dbReference type="EMBL" id="AP014545">
    <property type="protein sequence ID" value="BBB25914.1"/>
    <property type="molecule type" value="Genomic_DNA"/>
</dbReference>
<dbReference type="GO" id="GO:0006355">
    <property type="term" value="P:regulation of DNA-templated transcription"/>
    <property type="evidence" value="ECO:0007669"/>
    <property type="project" value="InterPro"/>
</dbReference>
<keyword evidence="4" id="KW-1185">Reference proteome</keyword>
<evidence type="ECO:0000256" key="1">
    <source>
        <dbReference type="SAM" id="Phobius"/>
    </source>
</evidence>
<organism evidence="3 4">
    <name type="scientific">Amphritea japonica ATCC BAA-1530</name>
    <dbReference type="NCBI Taxonomy" id="1278309"/>
    <lineage>
        <taxon>Bacteria</taxon>
        <taxon>Pseudomonadati</taxon>
        <taxon>Pseudomonadota</taxon>
        <taxon>Gammaproteobacteria</taxon>
        <taxon>Oceanospirillales</taxon>
        <taxon>Oceanospirillaceae</taxon>
        <taxon>Amphritea</taxon>
    </lineage>
</organism>
<dbReference type="AlphaFoldDB" id="A0A7R6P4T4"/>
<keyword evidence="1" id="KW-1133">Transmembrane helix</keyword>
<dbReference type="Proteomes" id="UP000595663">
    <property type="component" value="Chromosome"/>
</dbReference>
<evidence type="ECO:0000313" key="4">
    <source>
        <dbReference type="Proteomes" id="UP000595663"/>
    </source>
</evidence>
<evidence type="ECO:0000259" key="2">
    <source>
        <dbReference type="SMART" id="SM00421"/>
    </source>
</evidence>
<name>A0A7R6P4T4_9GAMM</name>
<accession>A0A7R6P4T4</accession>
<sequence length="157" mass="17501">MMLFLAVVVIASGSDIAADISHGASALHLFQEAIVLLIALIFLCWLIIDSVLKRAQIRRLNSELEQVKTMPMPDSETVLAARHQLRQAITEQFDTWQLTNSEKDVGQMLLKGYSLKEVAALRGTAEKTIRQQASSIYHKAGLPGRHAFSAWFIEDLL</sequence>
<evidence type="ECO:0000313" key="3">
    <source>
        <dbReference type="EMBL" id="BBB25914.1"/>
    </source>
</evidence>
<dbReference type="InterPro" id="IPR000792">
    <property type="entry name" value="Tscrpt_reg_LuxR_C"/>
</dbReference>
<gene>
    <name evidence="3" type="ORF">AMJAP_1319</name>
</gene>
<dbReference type="OrthoDB" id="8277135at2"/>
<reference evidence="3 4" key="1">
    <citation type="journal article" date="2008" name="Int. J. Syst. Evol. Microbiol.">
        <title>Amphritea japonica sp. nov. and Amphritea balenae sp. nov., isolated from the sediment adjacent to sperm whale carcasses off Kagoshima, Japan.</title>
        <authorList>
            <person name="Miyazaki M."/>
            <person name="Nogi Y."/>
            <person name="Fujiwara Y."/>
            <person name="Kawato M."/>
            <person name="Nagahama T."/>
            <person name="Kubokawa K."/>
            <person name="Horikoshi K."/>
        </authorList>
    </citation>
    <scope>NUCLEOTIDE SEQUENCE [LARGE SCALE GENOMIC DNA]</scope>
    <source>
        <strain evidence="3 4">ATCC BAA-1530</strain>
    </source>
</reference>
<dbReference type="Gene3D" id="1.10.10.10">
    <property type="entry name" value="Winged helix-like DNA-binding domain superfamily/Winged helix DNA-binding domain"/>
    <property type="match status" value="1"/>
</dbReference>
<dbReference type="InterPro" id="IPR016032">
    <property type="entry name" value="Sig_transdc_resp-reg_C-effctor"/>
</dbReference>
<dbReference type="GO" id="GO:0003677">
    <property type="term" value="F:DNA binding"/>
    <property type="evidence" value="ECO:0007669"/>
    <property type="project" value="InterPro"/>
</dbReference>
<keyword evidence="1" id="KW-0812">Transmembrane</keyword>
<dbReference type="InterPro" id="IPR036388">
    <property type="entry name" value="WH-like_DNA-bd_sf"/>
</dbReference>
<proteinExistence type="predicted"/>
<dbReference type="KEGG" id="ajp:AMJAP_1319"/>
<feature type="domain" description="HTH luxR-type" evidence="2">
    <location>
        <begin position="95"/>
        <end position="152"/>
    </location>
</feature>
<protein>
    <submittedName>
        <fullName evidence="3">LuxR family transcriptional regulator</fullName>
    </submittedName>
</protein>
<keyword evidence="1" id="KW-0472">Membrane</keyword>
<feature type="transmembrane region" description="Helical" evidence="1">
    <location>
        <begin position="33"/>
        <end position="52"/>
    </location>
</feature>
<dbReference type="SUPFAM" id="SSF46894">
    <property type="entry name" value="C-terminal effector domain of the bipartite response regulators"/>
    <property type="match status" value="1"/>
</dbReference>
<dbReference type="RefSeq" id="WP_019621513.1">
    <property type="nucleotide sequence ID" value="NZ_AP014545.1"/>
</dbReference>
<dbReference type="SMART" id="SM00421">
    <property type="entry name" value="HTH_LUXR"/>
    <property type="match status" value="1"/>
</dbReference>